<keyword evidence="4" id="KW-0294">Fucose metabolism</keyword>
<evidence type="ECO:0000256" key="3">
    <source>
        <dbReference type="ARBA" id="ARBA00022679"/>
    </source>
</evidence>
<feature type="chain" id="PRO_5038582529" description="O-fucosyltransferase family protein" evidence="7">
    <location>
        <begin position="17"/>
        <end position="551"/>
    </location>
</feature>
<comment type="caution">
    <text evidence="8">The sequence shown here is derived from an EMBL/GenBank/DDBJ whole genome shotgun (WGS) entry which is preliminary data.</text>
</comment>
<keyword evidence="9" id="KW-1185">Reference proteome</keyword>
<evidence type="ECO:0000256" key="1">
    <source>
        <dbReference type="ARBA" id="ARBA00007737"/>
    </source>
</evidence>
<gene>
    <name evidence="8" type="ORF">GOP47_0016699</name>
</gene>
<keyword evidence="2" id="KW-0328">Glycosyltransferase</keyword>
<evidence type="ECO:0000256" key="2">
    <source>
        <dbReference type="ARBA" id="ARBA00022676"/>
    </source>
</evidence>
<organism evidence="8 9">
    <name type="scientific">Adiantum capillus-veneris</name>
    <name type="common">Maidenhair fern</name>
    <dbReference type="NCBI Taxonomy" id="13818"/>
    <lineage>
        <taxon>Eukaryota</taxon>
        <taxon>Viridiplantae</taxon>
        <taxon>Streptophyta</taxon>
        <taxon>Embryophyta</taxon>
        <taxon>Tracheophyta</taxon>
        <taxon>Polypodiopsida</taxon>
        <taxon>Polypodiidae</taxon>
        <taxon>Polypodiales</taxon>
        <taxon>Pteridineae</taxon>
        <taxon>Pteridaceae</taxon>
        <taxon>Vittarioideae</taxon>
        <taxon>Adiantum</taxon>
    </lineage>
</organism>
<evidence type="ECO:0000256" key="5">
    <source>
        <dbReference type="ARBA" id="ARBA00023277"/>
    </source>
</evidence>
<keyword evidence="7" id="KW-0732">Signal</keyword>
<keyword evidence="5" id="KW-0119">Carbohydrate metabolism</keyword>
<dbReference type="PANTHER" id="PTHR13398">
    <property type="entry name" value="GDP-FUCOSE PROTEIN O-FUCOSYLTRANSFERASE 2"/>
    <property type="match status" value="1"/>
</dbReference>
<evidence type="ECO:0000313" key="9">
    <source>
        <dbReference type="Proteomes" id="UP000886520"/>
    </source>
</evidence>
<dbReference type="InterPro" id="IPR019378">
    <property type="entry name" value="GDP-Fuc_O-FucTrfase"/>
</dbReference>
<evidence type="ECO:0000256" key="4">
    <source>
        <dbReference type="ARBA" id="ARBA00023253"/>
    </source>
</evidence>
<dbReference type="Proteomes" id="UP000886520">
    <property type="component" value="Chromosome 16"/>
</dbReference>
<dbReference type="CDD" id="cd11296">
    <property type="entry name" value="O-FucT_like"/>
    <property type="match status" value="1"/>
</dbReference>
<evidence type="ECO:0000256" key="6">
    <source>
        <dbReference type="ARBA" id="ARBA00030350"/>
    </source>
</evidence>
<feature type="signal peptide" evidence="7">
    <location>
        <begin position="1"/>
        <end position="16"/>
    </location>
</feature>
<dbReference type="EMBL" id="JABFUD020000016">
    <property type="protein sequence ID" value="KAI5068354.1"/>
    <property type="molecule type" value="Genomic_DNA"/>
</dbReference>
<dbReference type="InterPro" id="IPR045130">
    <property type="entry name" value="OFUT2-like"/>
</dbReference>
<protein>
    <recommendedName>
        <fullName evidence="6">O-fucosyltransferase family protein</fullName>
    </recommendedName>
</protein>
<dbReference type="Gene3D" id="3.40.50.11350">
    <property type="match status" value="1"/>
</dbReference>
<keyword evidence="3" id="KW-0808">Transferase</keyword>
<dbReference type="GO" id="GO:0046922">
    <property type="term" value="F:peptide-O-fucosyltransferase activity"/>
    <property type="evidence" value="ECO:0007669"/>
    <property type="project" value="InterPro"/>
</dbReference>
<sequence>MVLMVGSMNMMVGVWGSWSASTIIDIAAEFLDPSDGQSLQSNADPLVDSITNNDHHHHHKPKVVKVHSNEEDNDERFLVPMLSNSVGDNNQFMEYMAAVVMARATNRTLCLTPFFNGPTKHTGHLQMGSLSFKDRYDTNELSKFVELSSLQRCLHKCHKNIHGFWWFRHSSSSSLSRDWTWDPNVNTHEFGKDFVNWTSVDHVRQAIEGFNDGSERCVALGGLFPGLRWRGAYLAPSLYMRPSQSILKLANTLQTLAIGQDHNFLAVHWRFEESLCKANELGLCFLRCGDGAVISSGLHATTRGLPIAAQRGREQMGSSCKRMVDSTWVKLSKEDLVSAIIDKALKENVSFVYIATDGWMRGSHAHNLIREVVKEVRGRGLAVSGLWKISNVPNIIVNGSDYMFNNQIMEILSNNKLSGHSISMMEQELCFRASSFMGSGESTWSLAVFRARLASRRWRQLVQFEKVEEGKEDVVLESLIDDNYIIKELLHDYHAAGLQCRYKFLYKPARLSEKVPEESYQDEAPDTWLDMEACEAQLGRGGSCKLFDCFP</sequence>
<accession>A0A9D4UIZ1</accession>
<evidence type="ECO:0000256" key="7">
    <source>
        <dbReference type="SAM" id="SignalP"/>
    </source>
</evidence>
<dbReference type="GO" id="GO:0006004">
    <property type="term" value="P:fucose metabolic process"/>
    <property type="evidence" value="ECO:0007669"/>
    <property type="project" value="UniProtKB-KW"/>
</dbReference>
<proteinExistence type="inferred from homology"/>
<name>A0A9D4UIZ1_ADICA</name>
<dbReference type="AlphaFoldDB" id="A0A9D4UIZ1"/>
<dbReference type="Pfam" id="PF10250">
    <property type="entry name" value="O-FucT"/>
    <property type="match status" value="1"/>
</dbReference>
<dbReference type="OrthoDB" id="1851538at2759"/>
<comment type="similarity">
    <text evidence="1">Belongs to the glycosyltransferase GT106 family.</text>
</comment>
<reference evidence="8" key="1">
    <citation type="submission" date="2021-01" db="EMBL/GenBank/DDBJ databases">
        <title>Adiantum capillus-veneris genome.</title>
        <authorList>
            <person name="Fang Y."/>
            <person name="Liao Q."/>
        </authorList>
    </citation>
    <scope>NUCLEOTIDE SEQUENCE</scope>
    <source>
        <strain evidence="8">H3</strain>
        <tissue evidence="8">Leaf</tissue>
    </source>
</reference>
<dbReference type="PANTHER" id="PTHR13398:SF8">
    <property type="entry name" value="O-FUCOSYLTRANSFERASE FAMILY PROTEIN"/>
    <property type="match status" value="1"/>
</dbReference>
<evidence type="ECO:0000313" key="8">
    <source>
        <dbReference type="EMBL" id="KAI5068354.1"/>
    </source>
</evidence>